<dbReference type="InterPro" id="IPR023772">
    <property type="entry name" value="DNA-bd_HTH_TetR-type_CS"/>
</dbReference>
<dbReference type="SUPFAM" id="SSF46689">
    <property type="entry name" value="Homeodomain-like"/>
    <property type="match status" value="1"/>
</dbReference>
<reference evidence="7 8" key="1">
    <citation type="submission" date="2021-03" db="EMBL/GenBank/DDBJ databases">
        <title>Antimicrobial resistance genes in bacteria isolated from Japanese honey, and their potential for conferring macrolide and lincosamide resistance in the American foulbrood pathogen Paenibacillus larvae.</title>
        <authorList>
            <person name="Okamoto M."/>
            <person name="Kumagai M."/>
            <person name="Kanamori H."/>
            <person name="Takamatsu D."/>
        </authorList>
    </citation>
    <scope>NUCLEOTIDE SEQUENCE [LARGE SCALE GENOMIC DNA]</scope>
    <source>
        <strain evidence="7 8">J21TS7</strain>
    </source>
</reference>
<dbReference type="Gene3D" id="1.10.10.60">
    <property type="entry name" value="Homeodomain-like"/>
    <property type="match status" value="1"/>
</dbReference>
<dbReference type="Proteomes" id="UP000676601">
    <property type="component" value="Unassembled WGS sequence"/>
</dbReference>
<evidence type="ECO:0000256" key="3">
    <source>
        <dbReference type="ARBA" id="ARBA00023125"/>
    </source>
</evidence>
<dbReference type="PANTHER" id="PTHR30055:SF151">
    <property type="entry name" value="TRANSCRIPTIONAL REGULATORY PROTEIN"/>
    <property type="match status" value="1"/>
</dbReference>
<organism evidence="7 8">
    <name type="scientific">Paenibacillus cineris</name>
    <dbReference type="NCBI Taxonomy" id="237530"/>
    <lineage>
        <taxon>Bacteria</taxon>
        <taxon>Bacillati</taxon>
        <taxon>Bacillota</taxon>
        <taxon>Bacilli</taxon>
        <taxon>Bacillales</taxon>
        <taxon>Paenibacillaceae</taxon>
        <taxon>Paenibacillus</taxon>
    </lineage>
</organism>
<name>A0ABQ4LJQ2_9BACL</name>
<gene>
    <name evidence="7" type="ORF">J21TS7_50720</name>
</gene>
<accession>A0ABQ4LJQ2</accession>
<dbReference type="InterPro" id="IPR003012">
    <property type="entry name" value="Tet_transcr_reg_TetR"/>
</dbReference>
<keyword evidence="2" id="KW-0805">Transcription regulation</keyword>
<evidence type="ECO:0000259" key="6">
    <source>
        <dbReference type="PROSITE" id="PS50977"/>
    </source>
</evidence>
<dbReference type="PROSITE" id="PS50977">
    <property type="entry name" value="HTH_TETR_2"/>
    <property type="match status" value="1"/>
</dbReference>
<keyword evidence="8" id="KW-1185">Reference proteome</keyword>
<evidence type="ECO:0000256" key="5">
    <source>
        <dbReference type="PROSITE-ProRule" id="PRU00335"/>
    </source>
</evidence>
<dbReference type="InterPro" id="IPR001647">
    <property type="entry name" value="HTH_TetR"/>
</dbReference>
<keyword evidence="1" id="KW-0678">Repressor</keyword>
<dbReference type="PRINTS" id="PR00400">
    <property type="entry name" value="TETREPRESSOR"/>
</dbReference>
<comment type="caution">
    <text evidence="7">The sequence shown here is derived from an EMBL/GenBank/DDBJ whole genome shotgun (WGS) entry which is preliminary data.</text>
</comment>
<dbReference type="Gene3D" id="1.10.357.10">
    <property type="entry name" value="Tetracycline Repressor, domain 2"/>
    <property type="match status" value="1"/>
</dbReference>
<dbReference type="PRINTS" id="PR00455">
    <property type="entry name" value="HTHTETR"/>
</dbReference>
<protein>
    <submittedName>
        <fullName evidence="7">TetR family transcriptional regulator</fullName>
    </submittedName>
</protein>
<feature type="DNA-binding region" description="H-T-H motif" evidence="5">
    <location>
        <begin position="33"/>
        <end position="52"/>
    </location>
</feature>
<evidence type="ECO:0000256" key="4">
    <source>
        <dbReference type="ARBA" id="ARBA00023163"/>
    </source>
</evidence>
<evidence type="ECO:0000256" key="1">
    <source>
        <dbReference type="ARBA" id="ARBA00022491"/>
    </source>
</evidence>
<keyword evidence="4" id="KW-0804">Transcription</keyword>
<keyword evidence="3 5" id="KW-0238">DNA-binding</keyword>
<dbReference type="Pfam" id="PF00440">
    <property type="entry name" value="TetR_N"/>
    <property type="match status" value="1"/>
</dbReference>
<evidence type="ECO:0000256" key="2">
    <source>
        <dbReference type="ARBA" id="ARBA00023015"/>
    </source>
</evidence>
<dbReference type="InterPro" id="IPR036271">
    <property type="entry name" value="Tet_transcr_reg_TetR-rel_C_sf"/>
</dbReference>
<dbReference type="InterPro" id="IPR009057">
    <property type="entry name" value="Homeodomain-like_sf"/>
</dbReference>
<dbReference type="PANTHER" id="PTHR30055">
    <property type="entry name" value="HTH-TYPE TRANSCRIPTIONAL REGULATOR RUTR"/>
    <property type="match status" value="1"/>
</dbReference>
<dbReference type="InterPro" id="IPR004111">
    <property type="entry name" value="Repressor_TetR_C"/>
</dbReference>
<proteinExistence type="predicted"/>
<evidence type="ECO:0000313" key="7">
    <source>
        <dbReference type="EMBL" id="GIO56754.1"/>
    </source>
</evidence>
<sequence>MFFMPKRRPHISEEKIIGASWKLLADQGIENFTMRNLSKELNVQAPTIYWYFESKQVLYQTLANLVSREIINDLPKQGNWRERLLLSATVIRSKLQQFPCSGQLLMKSRPEADFMEMFELLLQMTEPTSLTDRQKFSYTTHVLNYVINFVVEEYEQRKLQIPLEENSNESTHVDLSPFKLLQRMHGEGIFKLIGSDELFNSGISLLLDGIEKRVNNA</sequence>
<dbReference type="PROSITE" id="PS01081">
    <property type="entry name" value="HTH_TETR_1"/>
    <property type="match status" value="1"/>
</dbReference>
<dbReference type="EMBL" id="BORU01000003">
    <property type="protein sequence ID" value="GIO56754.1"/>
    <property type="molecule type" value="Genomic_DNA"/>
</dbReference>
<evidence type="ECO:0000313" key="8">
    <source>
        <dbReference type="Proteomes" id="UP000676601"/>
    </source>
</evidence>
<dbReference type="Pfam" id="PF02909">
    <property type="entry name" value="TetR_C_1"/>
    <property type="match status" value="1"/>
</dbReference>
<dbReference type="SUPFAM" id="SSF48498">
    <property type="entry name" value="Tetracyclin repressor-like, C-terminal domain"/>
    <property type="match status" value="1"/>
</dbReference>
<dbReference type="InterPro" id="IPR050109">
    <property type="entry name" value="HTH-type_TetR-like_transc_reg"/>
</dbReference>
<feature type="domain" description="HTH tetR-type" evidence="6">
    <location>
        <begin position="10"/>
        <end position="70"/>
    </location>
</feature>